<keyword evidence="6" id="KW-0812">Transmembrane</keyword>
<comment type="subcellular location">
    <subcellularLocation>
        <location evidence="1">Nucleus</location>
    </subcellularLocation>
</comment>
<protein>
    <submittedName>
        <fullName evidence="9">Uncharacterized protein</fullName>
    </submittedName>
</protein>
<evidence type="ECO:0000259" key="8">
    <source>
        <dbReference type="PROSITE" id="PS51297"/>
    </source>
</evidence>
<dbReference type="GO" id="GO:0005634">
    <property type="term" value="C:nucleus"/>
    <property type="evidence" value="ECO:0007669"/>
    <property type="project" value="UniProtKB-SubCell"/>
</dbReference>
<dbReference type="PANTHER" id="PTHR48019">
    <property type="entry name" value="SERUM RESPONSE FACTOR HOMOLOG"/>
    <property type="match status" value="1"/>
</dbReference>
<name>A0ABD0VD26_DENTH</name>
<dbReference type="SMART" id="SM00432">
    <property type="entry name" value="MADS"/>
    <property type="match status" value="1"/>
</dbReference>
<keyword evidence="6" id="KW-0472">Membrane</keyword>
<keyword evidence="2" id="KW-0805">Transcription regulation</keyword>
<dbReference type="Pfam" id="PF01486">
    <property type="entry name" value="K-box"/>
    <property type="match status" value="1"/>
</dbReference>
<dbReference type="SUPFAM" id="SSF55455">
    <property type="entry name" value="SRF-like"/>
    <property type="match status" value="1"/>
</dbReference>
<evidence type="ECO:0000259" key="7">
    <source>
        <dbReference type="PROSITE" id="PS50066"/>
    </source>
</evidence>
<evidence type="ECO:0000256" key="5">
    <source>
        <dbReference type="ARBA" id="ARBA00023242"/>
    </source>
</evidence>
<sequence length="230" mass="26160">MEEGERQREAGLFSCSGRRRCRTYFGGFAISDWSLIVFLLMVLLPVNYLLKKAFELSVLYDTEVGVIIVSPQGKVHEFASTSMQNVMERYKMNLLDLSSNCSATEQNIQHWKQEAALNAMNIDFLEASKRLMGENLESCSLEDLNKFEGQLEKGLGNIRGIKTRLLSQQVTQLEEKTRVLSEENELLQNQCKETQLTLDSTRLVALQDNNNQHKDVETDLYIGCPGRGKI</sequence>
<dbReference type="InterPro" id="IPR002100">
    <property type="entry name" value="TF_MADSbox"/>
</dbReference>
<keyword evidence="10" id="KW-1185">Reference proteome</keyword>
<dbReference type="Pfam" id="PF00319">
    <property type="entry name" value="SRF-TF"/>
    <property type="match status" value="1"/>
</dbReference>
<dbReference type="GO" id="GO:0003677">
    <property type="term" value="F:DNA binding"/>
    <property type="evidence" value="ECO:0007669"/>
    <property type="project" value="UniProtKB-KW"/>
</dbReference>
<feature type="domain" description="MADS-box" evidence="7">
    <location>
        <begin position="49"/>
        <end position="82"/>
    </location>
</feature>
<evidence type="ECO:0000256" key="3">
    <source>
        <dbReference type="ARBA" id="ARBA00023125"/>
    </source>
</evidence>
<keyword evidence="5" id="KW-0539">Nucleus</keyword>
<dbReference type="InterPro" id="IPR050142">
    <property type="entry name" value="MADS-box/MEF2_TF"/>
</dbReference>
<evidence type="ECO:0000313" key="9">
    <source>
        <dbReference type="EMBL" id="KAL0920407.1"/>
    </source>
</evidence>
<evidence type="ECO:0000313" key="10">
    <source>
        <dbReference type="Proteomes" id="UP001552299"/>
    </source>
</evidence>
<keyword evidence="6" id="KW-1133">Transmembrane helix</keyword>
<dbReference type="PRINTS" id="PR00404">
    <property type="entry name" value="MADSDOMAIN"/>
</dbReference>
<accession>A0ABD0VD26</accession>
<gene>
    <name evidence="9" type="ORF">M5K25_009543</name>
</gene>
<feature type="domain" description="K-box" evidence="8">
    <location>
        <begin position="108"/>
        <end position="197"/>
    </location>
</feature>
<evidence type="ECO:0000256" key="4">
    <source>
        <dbReference type="ARBA" id="ARBA00023163"/>
    </source>
</evidence>
<dbReference type="EMBL" id="JANQDX010000008">
    <property type="protein sequence ID" value="KAL0920407.1"/>
    <property type="molecule type" value="Genomic_DNA"/>
</dbReference>
<dbReference type="Gene3D" id="3.40.1810.10">
    <property type="entry name" value="Transcription factor, MADS-box"/>
    <property type="match status" value="1"/>
</dbReference>
<dbReference type="PROSITE" id="PS51297">
    <property type="entry name" value="K_BOX"/>
    <property type="match status" value="1"/>
</dbReference>
<dbReference type="AlphaFoldDB" id="A0ABD0VD26"/>
<feature type="transmembrane region" description="Helical" evidence="6">
    <location>
        <begin position="33"/>
        <end position="50"/>
    </location>
</feature>
<keyword evidence="4" id="KW-0804">Transcription</keyword>
<comment type="caution">
    <text evidence="9">The sequence shown here is derived from an EMBL/GenBank/DDBJ whole genome shotgun (WGS) entry which is preliminary data.</text>
</comment>
<keyword evidence="3" id="KW-0238">DNA-binding</keyword>
<evidence type="ECO:0000256" key="2">
    <source>
        <dbReference type="ARBA" id="ARBA00023015"/>
    </source>
</evidence>
<organism evidence="9 10">
    <name type="scientific">Dendrobium thyrsiflorum</name>
    <name type="common">Pinecone-like raceme dendrobium</name>
    <name type="synonym">Orchid</name>
    <dbReference type="NCBI Taxonomy" id="117978"/>
    <lineage>
        <taxon>Eukaryota</taxon>
        <taxon>Viridiplantae</taxon>
        <taxon>Streptophyta</taxon>
        <taxon>Embryophyta</taxon>
        <taxon>Tracheophyta</taxon>
        <taxon>Spermatophyta</taxon>
        <taxon>Magnoliopsida</taxon>
        <taxon>Liliopsida</taxon>
        <taxon>Asparagales</taxon>
        <taxon>Orchidaceae</taxon>
        <taxon>Epidendroideae</taxon>
        <taxon>Malaxideae</taxon>
        <taxon>Dendrobiinae</taxon>
        <taxon>Dendrobium</taxon>
    </lineage>
</organism>
<proteinExistence type="predicted"/>
<evidence type="ECO:0000256" key="1">
    <source>
        <dbReference type="ARBA" id="ARBA00004123"/>
    </source>
</evidence>
<dbReference type="Proteomes" id="UP001552299">
    <property type="component" value="Unassembled WGS sequence"/>
</dbReference>
<dbReference type="InterPro" id="IPR002487">
    <property type="entry name" value="TF_Kbox"/>
</dbReference>
<dbReference type="InterPro" id="IPR036879">
    <property type="entry name" value="TF_MADSbox_sf"/>
</dbReference>
<evidence type="ECO:0000256" key="6">
    <source>
        <dbReference type="SAM" id="Phobius"/>
    </source>
</evidence>
<dbReference type="PROSITE" id="PS50066">
    <property type="entry name" value="MADS_BOX_2"/>
    <property type="match status" value="1"/>
</dbReference>
<reference evidence="9 10" key="1">
    <citation type="journal article" date="2024" name="Plant Biotechnol. J.">
        <title>Dendrobium thyrsiflorum genome and its molecular insights into genes involved in important horticultural traits.</title>
        <authorList>
            <person name="Chen B."/>
            <person name="Wang J.Y."/>
            <person name="Zheng P.J."/>
            <person name="Li K.L."/>
            <person name="Liang Y.M."/>
            <person name="Chen X.F."/>
            <person name="Zhang C."/>
            <person name="Zhao X."/>
            <person name="He X."/>
            <person name="Zhang G.Q."/>
            <person name="Liu Z.J."/>
            <person name="Xu Q."/>
        </authorList>
    </citation>
    <scope>NUCLEOTIDE SEQUENCE [LARGE SCALE GENOMIC DNA]</scope>
    <source>
        <strain evidence="9">GZMU011</strain>
    </source>
</reference>